<accession>A0AAD9B1S3</accession>
<dbReference type="GO" id="GO:0005819">
    <property type="term" value="C:spindle"/>
    <property type="evidence" value="ECO:0007669"/>
    <property type="project" value="TreeGrafter"/>
</dbReference>
<name>A0AAD9B1S3_DISEL</name>
<comment type="caution">
    <text evidence="1">The sequence shown here is derived from an EMBL/GenBank/DDBJ whole genome shotgun (WGS) entry which is preliminary data.</text>
</comment>
<reference evidence="1" key="1">
    <citation type="submission" date="2023-04" db="EMBL/GenBank/DDBJ databases">
        <title>Chromosome-level genome of Chaenocephalus aceratus.</title>
        <authorList>
            <person name="Park H."/>
        </authorList>
    </citation>
    <scope>NUCLEOTIDE SEQUENCE</scope>
    <source>
        <strain evidence="1">DE</strain>
        <tissue evidence="1">Muscle</tissue>
    </source>
</reference>
<dbReference type="AlphaFoldDB" id="A0AAD9B1S3"/>
<protein>
    <submittedName>
        <fullName evidence="1">Ankyrin repeat and fibronectin type-III domain containing protein 1</fullName>
    </submittedName>
</protein>
<dbReference type="InterPro" id="IPR039269">
    <property type="entry name" value="ANKFN1"/>
</dbReference>
<dbReference type="PANTHER" id="PTHR21437:SF3">
    <property type="entry name" value="ANKYRIN REPEAT AND FIBRONECTIN TYPE-III DOMAIN-CONTAINING PROTEIN 1"/>
    <property type="match status" value="1"/>
</dbReference>
<dbReference type="EMBL" id="JASDAP010000249">
    <property type="protein sequence ID" value="KAK1875116.1"/>
    <property type="molecule type" value="Genomic_DNA"/>
</dbReference>
<organism evidence="1 2">
    <name type="scientific">Dissostichus eleginoides</name>
    <name type="common">Patagonian toothfish</name>
    <name type="synonym">Dissostichus amissus</name>
    <dbReference type="NCBI Taxonomy" id="100907"/>
    <lineage>
        <taxon>Eukaryota</taxon>
        <taxon>Metazoa</taxon>
        <taxon>Chordata</taxon>
        <taxon>Craniata</taxon>
        <taxon>Vertebrata</taxon>
        <taxon>Euteleostomi</taxon>
        <taxon>Actinopterygii</taxon>
        <taxon>Neopterygii</taxon>
        <taxon>Teleostei</taxon>
        <taxon>Neoteleostei</taxon>
        <taxon>Acanthomorphata</taxon>
        <taxon>Eupercaria</taxon>
        <taxon>Perciformes</taxon>
        <taxon>Notothenioidei</taxon>
        <taxon>Nototheniidae</taxon>
        <taxon>Dissostichus</taxon>
    </lineage>
</organism>
<dbReference type="Proteomes" id="UP001228049">
    <property type="component" value="Unassembled WGS sequence"/>
</dbReference>
<sequence length="226" mass="25193">MPVSKLQSQRKSLSTPEEPYGPRILIITIQDIMAYQRRGALRLTPGLYLGFLKLSSSVDQIRVLVSQRHPNCSATHESETTTWMSKSPAPLLYYELQTSIKALYNTHLNLPLRQSRLLRLYSQEVVELGHGVSFLLLLPAADDIPVPLDQIPVPLDQIPVPLVQIPVPLDQIPVPLDQIPVPLDQIPVPLDQIPVPLVQIPVPFDQIPVPLDQIPVPLDQIPVPVD</sequence>
<dbReference type="GO" id="GO:0000132">
    <property type="term" value="P:establishment of mitotic spindle orientation"/>
    <property type="evidence" value="ECO:0007669"/>
    <property type="project" value="TreeGrafter"/>
</dbReference>
<proteinExistence type="predicted"/>
<evidence type="ECO:0000313" key="1">
    <source>
        <dbReference type="EMBL" id="KAK1875116.1"/>
    </source>
</evidence>
<gene>
    <name evidence="1" type="ORF">KUDE01_031802</name>
</gene>
<evidence type="ECO:0000313" key="2">
    <source>
        <dbReference type="Proteomes" id="UP001228049"/>
    </source>
</evidence>
<dbReference type="PANTHER" id="PTHR21437">
    <property type="entry name" value="WIDE AWAKE"/>
    <property type="match status" value="1"/>
</dbReference>
<dbReference type="GO" id="GO:0061172">
    <property type="term" value="P:regulation of establishment of bipolar cell polarity"/>
    <property type="evidence" value="ECO:0007669"/>
    <property type="project" value="TreeGrafter"/>
</dbReference>
<keyword evidence="2" id="KW-1185">Reference proteome</keyword>